<feature type="compositionally biased region" description="Low complexity" evidence="1">
    <location>
        <begin position="583"/>
        <end position="602"/>
    </location>
</feature>
<evidence type="ECO:0000256" key="1">
    <source>
        <dbReference type="SAM" id="MobiDB-lite"/>
    </source>
</evidence>
<dbReference type="Proteomes" id="UP001597183">
    <property type="component" value="Unassembled WGS sequence"/>
</dbReference>
<keyword evidence="3" id="KW-1185">Reference proteome</keyword>
<dbReference type="EMBL" id="JBHTMK010000056">
    <property type="protein sequence ID" value="MFD1372480.1"/>
    <property type="molecule type" value="Genomic_DNA"/>
</dbReference>
<feature type="compositionally biased region" description="Pro residues" evidence="1">
    <location>
        <begin position="351"/>
        <end position="371"/>
    </location>
</feature>
<protein>
    <submittedName>
        <fullName evidence="2">Transposase</fullName>
    </submittedName>
</protein>
<organism evidence="2 3">
    <name type="scientific">Actinoplanes sichuanensis</name>
    <dbReference type="NCBI Taxonomy" id="512349"/>
    <lineage>
        <taxon>Bacteria</taxon>
        <taxon>Bacillati</taxon>
        <taxon>Actinomycetota</taxon>
        <taxon>Actinomycetes</taxon>
        <taxon>Micromonosporales</taxon>
        <taxon>Micromonosporaceae</taxon>
        <taxon>Actinoplanes</taxon>
    </lineage>
</organism>
<evidence type="ECO:0000313" key="3">
    <source>
        <dbReference type="Proteomes" id="UP001597183"/>
    </source>
</evidence>
<dbReference type="RefSeq" id="WP_317790105.1">
    <property type="nucleotide sequence ID" value="NZ_AP028461.1"/>
</dbReference>
<accession>A0ABW4AQK2</accession>
<sequence length="819" mass="84429">MRGTPGEEDDAVALVRVYCGLASADDSVRSASAAPLTIAVVDDAGRLLGVHEISDDPAGYALLGTLLVERTTGFSDAAVAADSDDHVVTSLLTAAGRPLVVVDDDDADDFAERFSDDDSPEEISAPLAARRAVGLARALQAGAIAAVTLPAPRELVSYKPVLAAHVAMLVGRNSAAVALREVLRELYPAALRAYPDPAHHLALAVLDAVPEPGRLTGRAGDPTHLLREIAAELARAGAGSESELIAAVTALHVAISESPRRGGVNKSLAPAAADAVRQAIAAVRSCDAACSALVGTLAARATPPAAGSGVGRRSARREPAPLQPVPSGDNGSRFGRRGRPEPSSTGSGPAVPQPMTAPPVAPDPIGPPPMAPAAANGLPGRASNPLNRPVSVPPPPPGMTPITPGSRPVPGSRNPAVPSSVQPAGSSPADAGEPFRATLSNAELTRARAERQRTVIPPRPTTRQPAANGSAAGPTDFSLPMPTQRPAQEIAEPGSRANWPLLNTEKDEVARPDLPSRGSDLPSRGSDLSTRGSDLPSRGSDLSTRGSDLPSRGSDLPSRGSDLPSRGSDLPTRGELASRGDLPSRPTSSRPSPAAASVSSPTGGRVRPPWQDNLEPPAPLPKEPALRLVDQARNSTGRARLPGLDQIGGTPPLRVVDDERPKITALDRSSAPPVPSDSSDGDLLIFAAARSAWFTGTTDSDGDVNWSNPNDSGWRAAQKAATPAIAAETSAGLPKRVPQANLVPGSPLREERPLRIVRDAASIAAHTTGYFRGWRRGQEIGGFAMGGRPGREAAGGWDFSRDGQPADEYRNNNAGYGGR</sequence>
<reference evidence="3" key="1">
    <citation type="journal article" date="2019" name="Int. J. Syst. Evol. Microbiol.">
        <title>The Global Catalogue of Microorganisms (GCM) 10K type strain sequencing project: providing services to taxonomists for standard genome sequencing and annotation.</title>
        <authorList>
            <consortium name="The Broad Institute Genomics Platform"/>
            <consortium name="The Broad Institute Genome Sequencing Center for Infectious Disease"/>
            <person name="Wu L."/>
            <person name="Ma J."/>
        </authorList>
    </citation>
    <scope>NUCLEOTIDE SEQUENCE [LARGE SCALE GENOMIC DNA]</scope>
    <source>
        <strain evidence="3">CCM 7526</strain>
    </source>
</reference>
<evidence type="ECO:0000313" key="2">
    <source>
        <dbReference type="EMBL" id="MFD1372480.1"/>
    </source>
</evidence>
<comment type="caution">
    <text evidence="2">The sequence shown here is derived from an EMBL/GenBank/DDBJ whole genome shotgun (WGS) entry which is preliminary data.</text>
</comment>
<proteinExistence type="predicted"/>
<feature type="region of interest" description="Disordered" evidence="1">
    <location>
        <begin position="782"/>
        <end position="819"/>
    </location>
</feature>
<gene>
    <name evidence="2" type="ORF">ACFQ5G_44755</name>
</gene>
<name>A0ABW4AQK2_9ACTN</name>
<feature type="region of interest" description="Disordered" evidence="1">
    <location>
        <begin position="301"/>
        <end position="679"/>
    </location>
</feature>